<dbReference type="Gene3D" id="1.25.40.10">
    <property type="entry name" value="Tetratricopeptide repeat domain"/>
    <property type="match status" value="1"/>
</dbReference>
<proteinExistence type="predicted"/>
<dbReference type="SUPFAM" id="SSF48452">
    <property type="entry name" value="TPR-like"/>
    <property type="match status" value="1"/>
</dbReference>
<reference evidence="1 2" key="1">
    <citation type="submission" date="2016-10" db="EMBL/GenBank/DDBJ databases">
        <title>Genome sequence of Streptomyces gilvigriseus MUSC 26.</title>
        <authorList>
            <person name="Lee L.-H."/>
            <person name="Ser H.-L."/>
        </authorList>
    </citation>
    <scope>NUCLEOTIDE SEQUENCE [LARGE SCALE GENOMIC DNA]</scope>
    <source>
        <strain evidence="1 2">MUSC 26</strain>
    </source>
</reference>
<comment type="caution">
    <text evidence="1">The sequence shown here is derived from an EMBL/GenBank/DDBJ whole genome shotgun (WGS) entry which is preliminary data.</text>
</comment>
<evidence type="ECO:0000313" key="1">
    <source>
        <dbReference type="EMBL" id="OIV38141.1"/>
    </source>
</evidence>
<dbReference type="Proteomes" id="UP000243342">
    <property type="component" value="Unassembled WGS sequence"/>
</dbReference>
<protein>
    <submittedName>
        <fullName evidence="1">MFS transporter</fullName>
    </submittedName>
</protein>
<evidence type="ECO:0000313" key="2">
    <source>
        <dbReference type="Proteomes" id="UP000243342"/>
    </source>
</evidence>
<sequence>MSGRTRSPNEKLGAMLAVAGISNAGLARRVNDLGRQRGLTLRYDKTSVARWVTKGMVPQGAVPHLIAAAIGGKLGRPVPLHEIGLGDADPAPELGLAFPRDVEAAIRSATDLWRVDLGERGSAGGGRYWQSLAGAFSVAAYATPVSRWLITPADGAVARTLQDPSTRRVGHADAQKLREAAEDARHWDSKYGGGDWRAGLVPECLRNEAAPLLTGSYSDEVGRALFQATSELSRLAGYMAFDVGQHEAAQRYYIQALRLARAAADVPLGGYVLASMSLQATYRGFSEEGIDLAQAAIERNRAVATARTMGFFHLMEARAHARAGDEALCGQSLAKAETFLERSRPGDEDPHWIDFFNVDRFAADAAECYRDLKLPGQVRRFTQQALAKPQEGFIRTHSLRLVVAAVAELESGDLDAACAMGEQAMDVVERVSSARSREYVKDFLLRLEPHRAEPQVAALAARARALVS</sequence>
<dbReference type="InterPro" id="IPR011990">
    <property type="entry name" value="TPR-like_helical_dom_sf"/>
</dbReference>
<organism evidence="1 2">
    <name type="scientific">Mangrovactinospora gilvigrisea</name>
    <dbReference type="NCBI Taxonomy" id="1428644"/>
    <lineage>
        <taxon>Bacteria</taxon>
        <taxon>Bacillati</taxon>
        <taxon>Actinomycetota</taxon>
        <taxon>Actinomycetes</taxon>
        <taxon>Kitasatosporales</taxon>
        <taxon>Streptomycetaceae</taxon>
        <taxon>Mangrovactinospora</taxon>
    </lineage>
</organism>
<dbReference type="AlphaFoldDB" id="A0A1J7BHS3"/>
<dbReference type="EMBL" id="MLCF01000029">
    <property type="protein sequence ID" value="OIV38141.1"/>
    <property type="molecule type" value="Genomic_DNA"/>
</dbReference>
<keyword evidence="2" id="KW-1185">Reference proteome</keyword>
<accession>A0A1J7BHS3</accession>
<dbReference type="STRING" id="1428644.BIV57_07450"/>
<gene>
    <name evidence="1" type="ORF">BIV57_07450</name>
</gene>
<name>A0A1J7BHS3_9ACTN</name>